<dbReference type="PANTHER" id="PTHR30461:SF23">
    <property type="entry name" value="DNA RECOMBINASE-RELATED"/>
    <property type="match status" value="1"/>
</dbReference>
<feature type="domain" description="Resolvase/invertase-type recombinase catalytic" evidence="1">
    <location>
        <begin position="2"/>
        <end position="148"/>
    </location>
</feature>
<dbReference type="PROSITE" id="PS51736">
    <property type="entry name" value="RECOMBINASES_3"/>
    <property type="match status" value="1"/>
</dbReference>
<organism evidence="3 4">
    <name type="scientific">Vallitalea pronyensis</name>
    <dbReference type="NCBI Taxonomy" id="1348613"/>
    <lineage>
        <taxon>Bacteria</taxon>
        <taxon>Bacillati</taxon>
        <taxon>Bacillota</taxon>
        <taxon>Clostridia</taxon>
        <taxon>Lachnospirales</taxon>
        <taxon>Vallitaleaceae</taxon>
        <taxon>Vallitalea</taxon>
    </lineage>
</organism>
<dbReference type="Pfam" id="PF07508">
    <property type="entry name" value="Recombinase"/>
    <property type="match status" value="1"/>
</dbReference>
<evidence type="ECO:0000313" key="3">
    <source>
        <dbReference type="EMBL" id="QUI22036.1"/>
    </source>
</evidence>
<dbReference type="SMART" id="SM00857">
    <property type="entry name" value="Resolvase"/>
    <property type="match status" value="1"/>
</dbReference>
<dbReference type="SUPFAM" id="SSF53041">
    <property type="entry name" value="Resolvase-like"/>
    <property type="match status" value="1"/>
</dbReference>
<dbReference type="AlphaFoldDB" id="A0A8J8MIE9"/>
<dbReference type="InterPro" id="IPR006119">
    <property type="entry name" value="Resolv_N"/>
</dbReference>
<protein>
    <submittedName>
        <fullName evidence="3">Recombinase family protein</fullName>
    </submittedName>
</protein>
<feature type="domain" description="Recombinase" evidence="2">
    <location>
        <begin position="156"/>
        <end position="315"/>
    </location>
</feature>
<dbReference type="Gene3D" id="3.90.1750.20">
    <property type="entry name" value="Putative Large Serine Recombinase, Chain B, Domain 2"/>
    <property type="match status" value="1"/>
</dbReference>
<dbReference type="GO" id="GO:0003677">
    <property type="term" value="F:DNA binding"/>
    <property type="evidence" value="ECO:0007669"/>
    <property type="project" value="InterPro"/>
</dbReference>
<evidence type="ECO:0000259" key="2">
    <source>
        <dbReference type="PROSITE" id="PS51737"/>
    </source>
</evidence>
<accession>A0A8J8MIE9</accession>
<reference evidence="3" key="1">
    <citation type="submission" date="2020-07" db="EMBL/GenBank/DDBJ databases">
        <title>Vallitalea pronyensis genome.</title>
        <authorList>
            <person name="Postec A."/>
        </authorList>
    </citation>
    <scope>NUCLEOTIDE SEQUENCE</scope>
    <source>
        <strain evidence="3">FatNI3</strain>
    </source>
</reference>
<proteinExistence type="predicted"/>
<dbReference type="GO" id="GO:0000150">
    <property type="term" value="F:DNA strand exchange activity"/>
    <property type="evidence" value="ECO:0007669"/>
    <property type="project" value="InterPro"/>
</dbReference>
<dbReference type="Proteomes" id="UP000683246">
    <property type="component" value="Chromosome"/>
</dbReference>
<evidence type="ECO:0000259" key="1">
    <source>
        <dbReference type="PROSITE" id="PS51736"/>
    </source>
</evidence>
<dbReference type="Pfam" id="PF00239">
    <property type="entry name" value="Resolvase"/>
    <property type="match status" value="1"/>
</dbReference>
<sequence length="427" mass="49408">MNIAIYSRKSKATASGDSIKNQIGLCQEFAHAHYDVSHLHIYEDEGFSGSHTKRPGFQQMLLDVKEKKFDVLICYRLDRISRNVLDFSSILELLTKHHIEFVSIRDHFDTSTPMGRAMMYIASVFAQLEKETIAERIQDNMYKLAESGRWLGGMTPLGYRSRRTHTSNGKSHAVLELLPEEASHVKTIFNTYEQCKSLQELQTYTRRHHIKSRRNNNFSLSALKNILANPVYMTADLQAYNYFSHHKAYMNPNLTPASFTGRQGIMAYNKHLEEKHRISKKSLSEWIIAIGHHTPIIPSKQWISVQSILHHANPNPPLCHEKALFSQLLHCKTCQIPLETKGIYQHHQLRYLYYQCPHKKNPSCGLLNLSGFKAEQQLFQYFDQLIGIPCERTGLEQLLSYTEKRRLLIQLIASMTWDGHTLEVILR</sequence>
<dbReference type="RefSeq" id="WP_212697511.1">
    <property type="nucleotide sequence ID" value="NZ_CP058649.1"/>
</dbReference>
<dbReference type="InterPro" id="IPR050639">
    <property type="entry name" value="SSR_resolvase"/>
</dbReference>
<dbReference type="InterPro" id="IPR036162">
    <property type="entry name" value="Resolvase-like_N_sf"/>
</dbReference>
<dbReference type="Gene3D" id="3.40.50.1390">
    <property type="entry name" value="Resolvase, N-terminal catalytic domain"/>
    <property type="match status" value="1"/>
</dbReference>
<keyword evidence="4" id="KW-1185">Reference proteome</keyword>
<dbReference type="InterPro" id="IPR011109">
    <property type="entry name" value="DNA_bind_recombinase_dom"/>
</dbReference>
<dbReference type="PROSITE" id="PS51737">
    <property type="entry name" value="RECOMBINASE_DNA_BIND"/>
    <property type="match status" value="1"/>
</dbReference>
<gene>
    <name evidence="3" type="ORF">HZI73_06840</name>
</gene>
<dbReference type="InterPro" id="IPR038109">
    <property type="entry name" value="DNA_bind_recomb_sf"/>
</dbReference>
<name>A0A8J8MIE9_9FIRM</name>
<evidence type="ECO:0000313" key="4">
    <source>
        <dbReference type="Proteomes" id="UP000683246"/>
    </source>
</evidence>
<dbReference type="KEGG" id="vpy:HZI73_06840"/>
<dbReference type="CDD" id="cd00338">
    <property type="entry name" value="Ser_Recombinase"/>
    <property type="match status" value="1"/>
</dbReference>
<dbReference type="EMBL" id="CP058649">
    <property type="protein sequence ID" value="QUI22036.1"/>
    <property type="molecule type" value="Genomic_DNA"/>
</dbReference>
<dbReference type="PANTHER" id="PTHR30461">
    <property type="entry name" value="DNA-INVERTASE FROM LAMBDOID PROPHAGE"/>
    <property type="match status" value="1"/>
</dbReference>